<accession>A0A6P2W3K1</accession>
<name>A0A6P2W3K1_BURL3</name>
<dbReference type="Proteomes" id="UP000494274">
    <property type="component" value="Unassembled WGS sequence"/>
</dbReference>
<protein>
    <submittedName>
        <fullName evidence="1">Uncharacterized protein</fullName>
    </submittedName>
</protein>
<evidence type="ECO:0000313" key="2">
    <source>
        <dbReference type="Proteomes" id="UP000494274"/>
    </source>
</evidence>
<organism evidence="1 2">
    <name type="scientific">Burkholderia lata (strain ATCC 17760 / DSM 23089 / LMG 22485 / NCIMB 9086 / R18194 / 383)</name>
    <dbReference type="NCBI Taxonomy" id="482957"/>
    <lineage>
        <taxon>Bacteria</taxon>
        <taxon>Pseudomonadati</taxon>
        <taxon>Pseudomonadota</taxon>
        <taxon>Betaproteobacteria</taxon>
        <taxon>Burkholderiales</taxon>
        <taxon>Burkholderiaceae</taxon>
        <taxon>Burkholderia</taxon>
        <taxon>Burkholderia cepacia complex</taxon>
    </lineage>
</organism>
<dbReference type="RefSeq" id="WP_175044498.1">
    <property type="nucleotide sequence ID" value="NZ_CABVQI010000009.1"/>
</dbReference>
<dbReference type="EMBL" id="CABVQI010000009">
    <property type="protein sequence ID" value="VWC90290.1"/>
    <property type="molecule type" value="Genomic_DNA"/>
</dbReference>
<evidence type="ECO:0000313" key="1">
    <source>
        <dbReference type="EMBL" id="VWC90290.1"/>
    </source>
</evidence>
<dbReference type="AlphaFoldDB" id="A0A6P2W3K1"/>
<sequence>MRRILLFGLSIFGFMIFVCSATAKEPERVLRDDCHLSFSIPNGLKYVDVGRTITLGKDECYIPFLYTGKLRLKRTGPIPRMSDDWRALTDFALTVEAIPVADSLEQIESVDGAAQNGLFKVISKEHVQLSGGDLYVISYSAIKPTGIIIGYQNQQRVFVAGNGDCSTVLRLYYGDRTSRVGKEREHALKYLFSLFRLFLFIA</sequence>
<gene>
    <name evidence="1" type="ORF">BLA18112_03267</name>
</gene>
<proteinExistence type="predicted"/>
<reference evidence="1 2" key="1">
    <citation type="submission" date="2019-09" db="EMBL/GenBank/DDBJ databases">
        <authorList>
            <person name="Depoorter E."/>
        </authorList>
    </citation>
    <scope>NUCLEOTIDE SEQUENCE [LARGE SCALE GENOMIC DNA]</scope>
    <source>
        <strain evidence="1">R-18112</strain>
    </source>
</reference>